<comment type="caution">
    <text evidence="1">The sequence shown here is derived from an EMBL/GenBank/DDBJ whole genome shotgun (WGS) entry which is preliminary data.</text>
</comment>
<evidence type="ECO:0000313" key="2">
    <source>
        <dbReference type="Proteomes" id="UP001516464"/>
    </source>
</evidence>
<name>A0ABQ7HWB5_9MICR</name>
<gene>
    <name evidence="1" type="ORF">TCON_2326</name>
</gene>
<keyword evidence="2" id="KW-1185">Reference proteome</keyword>
<reference evidence="1 2" key="1">
    <citation type="submission" date="2019-01" db="EMBL/GenBank/DDBJ databases">
        <title>Genomes sequencing and comparative genomics of infectious freshwater microsporidia, Cucumispora dikerogammari and Thelohania contejeani.</title>
        <authorList>
            <person name="Cormier A."/>
            <person name="Giraud I."/>
            <person name="Wattier R."/>
            <person name="Teixeira M."/>
            <person name="Grandjean F."/>
            <person name="Rigaud T."/>
            <person name="Cordaux R."/>
        </authorList>
    </citation>
    <scope>NUCLEOTIDE SEQUENCE [LARGE SCALE GENOMIC DNA]</scope>
    <source>
        <strain evidence="1">T1</strain>
        <tissue evidence="1">Spores</tissue>
    </source>
</reference>
<dbReference type="Proteomes" id="UP001516464">
    <property type="component" value="Unassembled WGS sequence"/>
</dbReference>
<proteinExistence type="predicted"/>
<sequence>MEVYIIYLVFIINKSLQSDETIDCLYRNKDATITTFDINRNDLYQHENTFASTFETDRLYTNVEQCILGRYILSEDTAQTNVPDCSKEIQGEECSYEKLAHVFIDDKSFQSKQSTEKINYQNYLSYNDFWFSLISNFLFIETINSDREVNKTTYLLYHIININHFDHKFYNNDNTEMIFKMQIEIINNLLTSIEIKQLQNIIYIIFSHNEYLYYSEYRLSKNPVSYIDFKELIKNETHSCFNKVNDFLYIILPEIISLKLFIEKNSMKTASNLSVLYFLKLIIKMCDCKEKYEVGNDSKYNSNKYYNYKFLISFNQEKLQIRNFIIKILDAMDNIIPYKMAYKSIHSFYMKISDSMLSYPVNREMQLNIHISDLIYNVIFLINSKFLQQLDYNINQMKFLYLNENEDIKKGTYILLLKILINGLPATYMIKLYIFLNSYITSSRIEILNLSKYKIERLDKIKKYQKMYCDFYSTNIPNNLLKKIDLFQSIMNLFRLYEMYKLTINDTSSLLGRNEFQKLYNKLTIRKHWTTPIDTRN</sequence>
<accession>A0ABQ7HWB5</accession>
<evidence type="ECO:0000313" key="1">
    <source>
        <dbReference type="EMBL" id="KAF7682445.1"/>
    </source>
</evidence>
<protein>
    <submittedName>
        <fullName evidence="1">Uncharacterized protein</fullName>
    </submittedName>
</protein>
<organism evidence="1 2">
    <name type="scientific">Astathelohania contejeani</name>
    <dbReference type="NCBI Taxonomy" id="164912"/>
    <lineage>
        <taxon>Eukaryota</taxon>
        <taxon>Fungi</taxon>
        <taxon>Fungi incertae sedis</taxon>
        <taxon>Microsporidia</taxon>
        <taxon>Astathelohaniidae</taxon>
        <taxon>Astathelohania</taxon>
    </lineage>
</organism>
<dbReference type="EMBL" id="SBIQ01000259">
    <property type="protein sequence ID" value="KAF7682445.1"/>
    <property type="molecule type" value="Genomic_DNA"/>
</dbReference>